<feature type="transmembrane region" description="Helical" evidence="7">
    <location>
        <begin position="201"/>
        <end position="225"/>
    </location>
</feature>
<evidence type="ECO:0000256" key="5">
    <source>
        <dbReference type="ARBA" id="ARBA00022989"/>
    </source>
</evidence>
<dbReference type="PANTHER" id="PTHR43549:SF2">
    <property type="entry name" value="MULTIDRUG RESISTANCE PROTEIN NORM-RELATED"/>
    <property type="match status" value="1"/>
</dbReference>
<feature type="transmembrane region" description="Helical" evidence="7">
    <location>
        <begin position="59"/>
        <end position="82"/>
    </location>
</feature>
<dbReference type="PANTHER" id="PTHR43549">
    <property type="entry name" value="MULTIDRUG RESISTANCE PROTEIN YPNP-RELATED"/>
    <property type="match status" value="1"/>
</dbReference>
<dbReference type="Proteomes" id="UP001068021">
    <property type="component" value="Unassembled WGS sequence"/>
</dbReference>
<feature type="transmembrane region" description="Helical" evidence="7">
    <location>
        <begin position="30"/>
        <end position="47"/>
    </location>
</feature>
<protein>
    <submittedName>
        <fullName evidence="9">MATE family efflux transporter</fullName>
    </submittedName>
</protein>
<evidence type="ECO:0000256" key="7">
    <source>
        <dbReference type="SAM" id="Phobius"/>
    </source>
</evidence>
<feature type="transmembrane region" description="Helical" evidence="7">
    <location>
        <begin position="368"/>
        <end position="390"/>
    </location>
</feature>
<evidence type="ECO:0000256" key="3">
    <source>
        <dbReference type="ARBA" id="ARBA00022475"/>
    </source>
</evidence>
<feature type="transmembrane region" description="Helical" evidence="7">
    <location>
        <begin position="294"/>
        <end position="316"/>
    </location>
</feature>
<dbReference type="GO" id="GO:0015297">
    <property type="term" value="F:antiporter activity"/>
    <property type="evidence" value="ECO:0007669"/>
    <property type="project" value="InterPro"/>
</dbReference>
<dbReference type="GO" id="GO:0005886">
    <property type="term" value="C:plasma membrane"/>
    <property type="evidence" value="ECO:0007669"/>
    <property type="project" value="UniProtKB-SubCell"/>
</dbReference>
<dbReference type="AlphaFoldDB" id="A0A9E5A5E4"/>
<evidence type="ECO:0000256" key="1">
    <source>
        <dbReference type="ARBA" id="ARBA00004651"/>
    </source>
</evidence>
<feature type="transmembrane region" description="Helical" evidence="7">
    <location>
        <begin position="177"/>
        <end position="195"/>
    </location>
</feature>
<gene>
    <name evidence="9" type="ORF">O3H35_04070</name>
    <name evidence="8" type="ORF">O3H54_10405</name>
</gene>
<dbReference type="InterPro" id="IPR052031">
    <property type="entry name" value="Membrane_Transporter-Flippase"/>
</dbReference>
<feature type="transmembrane region" description="Helical" evidence="7">
    <location>
        <begin position="402"/>
        <end position="424"/>
    </location>
</feature>
<feature type="transmembrane region" description="Helical" evidence="7">
    <location>
        <begin position="328"/>
        <end position="348"/>
    </location>
</feature>
<accession>A0A9E5A5E4</accession>
<dbReference type="Pfam" id="PF01554">
    <property type="entry name" value="MatE"/>
    <property type="match status" value="2"/>
</dbReference>
<dbReference type="PIRSF" id="PIRSF006603">
    <property type="entry name" value="DinF"/>
    <property type="match status" value="1"/>
</dbReference>
<evidence type="ECO:0000256" key="2">
    <source>
        <dbReference type="ARBA" id="ARBA00022448"/>
    </source>
</evidence>
<keyword evidence="2" id="KW-0813">Transport</keyword>
<feature type="transmembrane region" description="Helical" evidence="7">
    <location>
        <begin position="430"/>
        <end position="450"/>
    </location>
</feature>
<dbReference type="CDD" id="cd13147">
    <property type="entry name" value="MATE_MJ0709_like"/>
    <property type="match status" value="1"/>
</dbReference>
<evidence type="ECO:0000313" key="9">
    <source>
        <dbReference type="EMBL" id="MCZ3371798.1"/>
    </source>
</evidence>
<dbReference type="Proteomes" id="UP001074446">
    <property type="component" value="Unassembled WGS sequence"/>
</dbReference>
<evidence type="ECO:0000256" key="6">
    <source>
        <dbReference type="ARBA" id="ARBA00023136"/>
    </source>
</evidence>
<comment type="caution">
    <text evidence="9">The sequence shown here is derived from an EMBL/GenBank/DDBJ whole genome shotgun (WGS) entry which is preliminary data.</text>
</comment>
<feature type="transmembrane region" description="Helical" evidence="7">
    <location>
        <begin position="145"/>
        <end position="165"/>
    </location>
</feature>
<keyword evidence="4 7" id="KW-0812">Transmembrane</keyword>
<evidence type="ECO:0000313" key="10">
    <source>
        <dbReference type="Proteomes" id="UP001068021"/>
    </source>
</evidence>
<dbReference type="EMBL" id="JAPVES010000029">
    <property type="protein sequence ID" value="MCZ3371798.1"/>
    <property type="molecule type" value="Genomic_DNA"/>
</dbReference>
<sequence>MNLDKSQKDDNINKRISLITGNPKKAIRSLAMPMIISMLLMMAYNLADSIWVAGLGSNALAALGFITPVFMIIVGIGNGLGAGATSLIARCIGAENKKGADNAAIHSLIMTLIVAAVLTIAILISLPEILTVMGAGESLSLAVQYGQIVFGGLIFLILSSVASGILRAEGDVKRATYAMAATAILNIILDPIFIYSRGMGVAGAAWATVISSSVSSALIIYWLVLKRDTYVSLSMEDFKTNFRVIKDILGVGMPASAEFLIMSILGIILNIILVTTGGTDAVAVYTAGWRVVNIAMIPAIGIGTAAITVAGAAYGAKKYGNVSTALNYSVKLGISIAAVTSIITYVFAPNISGIFAYSSQSAFLAPSIASFLQVMCLFYIIVPLGITASSIFQAMGKGTTSLILTIIREVAFISVFAYLFAFVLGIGSQGVWWGIVVGGACGCILAYIWAHTYVNRLKRNYNGEKSTDRRFKLETKTKTPRVPQKE</sequence>
<dbReference type="RefSeq" id="WP_048083014.1">
    <property type="nucleotide sequence ID" value="NZ_JAPVER010000020.1"/>
</dbReference>
<dbReference type="InterPro" id="IPR048279">
    <property type="entry name" value="MdtK-like"/>
</dbReference>
<evidence type="ECO:0000256" key="4">
    <source>
        <dbReference type="ARBA" id="ARBA00022692"/>
    </source>
</evidence>
<keyword evidence="5 7" id="KW-1133">Transmembrane helix</keyword>
<organism evidence="9">
    <name type="scientific">Methanobacterium veterum</name>
    <dbReference type="NCBI Taxonomy" id="408577"/>
    <lineage>
        <taxon>Archaea</taxon>
        <taxon>Methanobacteriati</taxon>
        <taxon>Methanobacteriota</taxon>
        <taxon>Methanomada group</taxon>
        <taxon>Methanobacteria</taxon>
        <taxon>Methanobacteriales</taxon>
        <taxon>Methanobacteriaceae</taxon>
        <taxon>Methanobacterium</taxon>
    </lineage>
</organism>
<comment type="subcellular location">
    <subcellularLocation>
        <location evidence="1">Cell membrane</location>
        <topology evidence="1">Multi-pass membrane protein</topology>
    </subcellularLocation>
</comment>
<feature type="transmembrane region" description="Helical" evidence="7">
    <location>
        <begin position="103"/>
        <end position="125"/>
    </location>
</feature>
<name>A0A9E5A5E4_9EURY</name>
<feature type="transmembrane region" description="Helical" evidence="7">
    <location>
        <begin position="248"/>
        <end position="274"/>
    </location>
</feature>
<dbReference type="NCBIfam" id="TIGR00797">
    <property type="entry name" value="matE"/>
    <property type="match status" value="1"/>
</dbReference>
<dbReference type="GO" id="GO:0042910">
    <property type="term" value="F:xenobiotic transmembrane transporter activity"/>
    <property type="evidence" value="ECO:0007669"/>
    <property type="project" value="InterPro"/>
</dbReference>
<dbReference type="EMBL" id="JAPVER010000020">
    <property type="protein sequence ID" value="MCZ3366290.1"/>
    <property type="molecule type" value="Genomic_DNA"/>
</dbReference>
<dbReference type="InterPro" id="IPR002528">
    <property type="entry name" value="MATE_fam"/>
</dbReference>
<keyword evidence="6 7" id="KW-0472">Membrane</keyword>
<keyword evidence="3" id="KW-1003">Cell membrane</keyword>
<proteinExistence type="predicted"/>
<evidence type="ECO:0000313" key="8">
    <source>
        <dbReference type="EMBL" id="MCZ3366290.1"/>
    </source>
</evidence>
<keyword evidence="10" id="KW-1185">Reference proteome</keyword>
<reference evidence="9" key="1">
    <citation type="submission" date="2022-12" db="EMBL/GenBank/DDBJ databases">
        <title>Reclassification of two methanogenic archaea species isolated from the Kolyma lowland permafrost.</title>
        <authorList>
            <person name="Trubitsyn V.E."/>
            <person name="Rivkina E.M."/>
            <person name="Shcherbakova V.A."/>
        </authorList>
    </citation>
    <scope>NUCLEOTIDE SEQUENCE</scope>
    <source>
        <strain evidence="8">M2</strain>
        <strain evidence="9">MK4</strain>
    </source>
</reference>